<dbReference type="PANTHER" id="PTHR42837">
    <property type="entry name" value="REGULATOR OF SIGMA-E PROTEASE RSEP"/>
    <property type="match status" value="1"/>
</dbReference>
<gene>
    <name evidence="14" type="ORF">ETU37_10315</name>
</gene>
<dbReference type="SUPFAM" id="SSF50156">
    <property type="entry name" value="PDZ domain-like"/>
    <property type="match status" value="1"/>
</dbReference>
<dbReference type="InterPro" id="IPR041489">
    <property type="entry name" value="PDZ_6"/>
</dbReference>
<feature type="domain" description="PDZ" evidence="13">
    <location>
        <begin position="193"/>
        <end position="238"/>
    </location>
</feature>
<dbReference type="PANTHER" id="PTHR42837:SF2">
    <property type="entry name" value="MEMBRANE METALLOPROTEASE ARASP2, CHLOROPLASTIC-RELATED"/>
    <property type="match status" value="1"/>
</dbReference>
<evidence type="ECO:0000256" key="6">
    <source>
        <dbReference type="ARBA" id="ARBA00022801"/>
    </source>
</evidence>
<dbReference type="Gene3D" id="2.30.42.10">
    <property type="match status" value="1"/>
</dbReference>
<keyword evidence="8 11" id="KW-1133">Transmembrane helix</keyword>
<dbReference type="InterPro" id="IPR004387">
    <property type="entry name" value="Pept_M50_Zn"/>
</dbReference>
<dbReference type="Pfam" id="PF02163">
    <property type="entry name" value="Peptidase_M50"/>
    <property type="match status" value="1"/>
</dbReference>
<dbReference type="Proteomes" id="UP000291189">
    <property type="component" value="Unassembled WGS sequence"/>
</dbReference>
<evidence type="ECO:0000313" key="14">
    <source>
        <dbReference type="EMBL" id="RYU12509.1"/>
    </source>
</evidence>
<dbReference type="AlphaFoldDB" id="A0A4Q5J4G4"/>
<evidence type="ECO:0000259" key="13">
    <source>
        <dbReference type="Pfam" id="PF17820"/>
    </source>
</evidence>
<dbReference type="Pfam" id="PF17820">
    <property type="entry name" value="PDZ_6"/>
    <property type="match status" value="1"/>
</dbReference>
<dbReference type="EMBL" id="SDPU01000021">
    <property type="protein sequence ID" value="RYU12509.1"/>
    <property type="molecule type" value="Genomic_DNA"/>
</dbReference>
<dbReference type="CDD" id="cd06163">
    <property type="entry name" value="S2P-M50_PDZ_RseP-like"/>
    <property type="match status" value="1"/>
</dbReference>
<comment type="cofactor">
    <cofactor evidence="1">
        <name>Zn(2+)</name>
        <dbReference type="ChEBI" id="CHEBI:29105"/>
    </cofactor>
</comment>
<proteinExistence type="inferred from homology"/>
<evidence type="ECO:0000256" key="2">
    <source>
        <dbReference type="ARBA" id="ARBA00004141"/>
    </source>
</evidence>
<evidence type="ECO:0000256" key="10">
    <source>
        <dbReference type="ARBA" id="ARBA00023136"/>
    </source>
</evidence>
<dbReference type="GO" id="GO:0006508">
    <property type="term" value="P:proteolysis"/>
    <property type="evidence" value="ECO:0007669"/>
    <property type="project" value="UniProtKB-KW"/>
</dbReference>
<evidence type="ECO:0000256" key="8">
    <source>
        <dbReference type="ARBA" id="ARBA00022989"/>
    </source>
</evidence>
<dbReference type="GO" id="GO:0016020">
    <property type="term" value="C:membrane"/>
    <property type="evidence" value="ECO:0007669"/>
    <property type="project" value="UniProtKB-SubCell"/>
</dbReference>
<accession>A0A4Q5J4G4</accession>
<evidence type="ECO:0000256" key="11">
    <source>
        <dbReference type="SAM" id="Phobius"/>
    </source>
</evidence>
<dbReference type="GO" id="GO:0004222">
    <property type="term" value="F:metalloendopeptidase activity"/>
    <property type="evidence" value="ECO:0007669"/>
    <property type="project" value="InterPro"/>
</dbReference>
<keyword evidence="9 14" id="KW-0482">Metalloprotease</keyword>
<keyword evidence="10 11" id="KW-0472">Membrane</keyword>
<protein>
    <submittedName>
        <fullName evidence="14">RIP metalloprotease</fullName>
    </submittedName>
</protein>
<evidence type="ECO:0000259" key="12">
    <source>
        <dbReference type="Pfam" id="PF02163"/>
    </source>
</evidence>
<keyword evidence="7" id="KW-0862">Zinc</keyword>
<evidence type="ECO:0000256" key="4">
    <source>
        <dbReference type="ARBA" id="ARBA00022670"/>
    </source>
</evidence>
<dbReference type="OrthoDB" id="9782003at2"/>
<keyword evidence="6" id="KW-0378">Hydrolase</keyword>
<evidence type="ECO:0000313" key="15">
    <source>
        <dbReference type="Proteomes" id="UP000291189"/>
    </source>
</evidence>
<organism evidence="14 15">
    <name type="scientific">Nocardioides iriomotensis</name>
    <dbReference type="NCBI Taxonomy" id="715784"/>
    <lineage>
        <taxon>Bacteria</taxon>
        <taxon>Bacillati</taxon>
        <taxon>Actinomycetota</taxon>
        <taxon>Actinomycetes</taxon>
        <taxon>Propionibacteriales</taxon>
        <taxon>Nocardioidaceae</taxon>
        <taxon>Nocardioides</taxon>
    </lineage>
</organism>
<keyword evidence="4 14" id="KW-0645">Protease</keyword>
<comment type="caution">
    <text evidence="14">The sequence shown here is derived from an EMBL/GenBank/DDBJ whole genome shotgun (WGS) entry which is preliminary data.</text>
</comment>
<keyword evidence="5 11" id="KW-0812">Transmembrane</keyword>
<feature type="domain" description="Peptidase M50" evidence="12">
    <location>
        <begin position="13"/>
        <end position="390"/>
    </location>
</feature>
<feature type="transmembrane region" description="Helical" evidence="11">
    <location>
        <begin position="134"/>
        <end position="156"/>
    </location>
</feature>
<feature type="transmembrane region" description="Helical" evidence="11">
    <location>
        <begin position="350"/>
        <end position="370"/>
    </location>
</feature>
<evidence type="ECO:0000256" key="1">
    <source>
        <dbReference type="ARBA" id="ARBA00001947"/>
    </source>
</evidence>
<comment type="similarity">
    <text evidence="3">Belongs to the peptidase M50B family.</text>
</comment>
<sequence>MTVLMYTLGVLLFVVGIAVSIGLHEVGHLYPAKKFGVKVTQYFVGFGRTLWSTRRGETEYGVKAVPLGGYVKLVGMLPPGREDKVDAEGRLKVRKSNTGMFTQVISDARAAEYELVEPGDEDRLFYKLPWWKKVIVMAGGPTVNLVLAFICFSILFMGHGTLGTTVDEVSDCVVAAKPGVTKVRACRDTDPVAPAKEAGLQPGDRITALNGEEVTAWDQVTTLIRANAGGRMEISFVRDGEPMTAVTNTRVSDRPSLTDRDEVEKVGFLGVVPTSNLVRQGPGYVVTTMAANTRDTIQAIGSLPVKLYHVGRAAVGLEERADDSPMSVVGASRAAGQVTSAHQVPLVDRLFWIVGMLGALNLFLGMFNFVPLLPLDGGHIAGALYEAARRGVARVFRRPDPGYFDTAKLLPVAYVMAGAIAVMSVVLIYADIVVPVQVG</sequence>
<dbReference type="InterPro" id="IPR036034">
    <property type="entry name" value="PDZ_sf"/>
</dbReference>
<evidence type="ECO:0000256" key="9">
    <source>
        <dbReference type="ARBA" id="ARBA00023049"/>
    </source>
</evidence>
<feature type="transmembrane region" description="Helical" evidence="11">
    <location>
        <begin position="412"/>
        <end position="434"/>
    </location>
</feature>
<keyword evidence="15" id="KW-1185">Reference proteome</keyword>
<reference evidence="14 15" key="1">
    <citation type="submission" date="2019-01" db="EMBL/GenBank/DDBJ databases">
        <title>Nocardioides guangzhouensis sp. nov., an actinobacterium isolated from soil.</title>
        <authorList>
            <person name="Fu Y."/>
            <person name="Cai Y."/>
            <person name="Lin Z."/>
            <person name="Chen P."/>
        </authorList>
    </citation>
    <scope>NUCLEOTIDE SEQUENCE [LARGE SCALE GENOMIC DNA]</scope>
    <source>
        <strain evidence="14 15">NBRC 105384</strain>
    </source>
</reference>
<name>A0A4Q5J4G4_9ACTN</name>
<comment type="subcellular location">
    <subcellularLocation>
        <location evidence="2">Membrane</location>
        <topology evidence="2">Multi-pass membrane protein</topology>
    </subcellularLocation>
</comment>
<evidence type="ECO:0000256" key="5">
    <source>
        <dbReference type="ARBA" id="ARBA00022692"/>
    </source>
</evidence>
<evidence type="ECO:0000256" key="3">
    <source>
        <dbReference type="ARBA" id="ARBA00007931"/>
    </source>
</evidence>
<evidence type="ECO:0000256" key="7">
    <source>
        <dbReference type="ARBA" id="ARBA00022833"/>
    </source>
</evidence>
<dbReference type="InterPro" id="IPR008915">
    <property type="entry name" value="Peptidase_M50"/>
</dbReference>